<evidence type="ECO:0000256" key="9">
    <source>
        <dbReference type="RuleBase" id="RU000454"/>
    </source>
</evidence>
<proteinExistence type="inferred from homology"/>
<dbReference type="HOGENOM" id="CLU_013253_3_4_1"/>
<dbReference type="Gene3D" id="2.40.70.10">
    <property type="entry name" value="Acid Proteases"/>
    <property type="match status" value="2"/>
</dbReference>
<dbReference type="PANTHER" id="PTHR47966:SF65">
    <property type="entry name" value="ASPARTIC-TYPE ENDOPEPTIDASE"/>
    <property type="match status" value="1"/>
</dbReference>
<evidence type="ECO:0000313" key="13">
    <source>
        <dbReference type="Proteomes" id="UP000054466"/>
    </source>
</evidence>
<dbReference type="STRING" id="569365.A0A0D2C7L4"/>
<feature type="domain" description="Peptidase A1" evidence="11">
    <location>
        <begin position="60"/>
        <end position="394"/>
    </location>
</feature>
<dbReference type="Pfam" id="PF00026">
    <property type="entry name" value="Asp"/>
    <property type="match status" value="1"/>
</dbReference>
<evidence type="ECO:0000256" key="3">
    <source>
        <dbReference type="ARBA" id="ARBA00022670"/>
    </source>
</evidence>
<evidence type="ECO:0000256" key="4">
    <source>
        <dbReference type="ARBA" id="ARBA00022729"/>
    </source>
</evidence>
<keyword evidence="5 9" id="KW-0064">Aspartyl protease</keyword>
<evidence type="ECO:0000256" key="1">
    <source>
        <dbReference type="ARBA" id="ARBA00004609"/>
    </source>
</evidence>
<comment type="subcellular location">
    <subcellularLocation>
        <location evidence="1">Cell membrane</location>
        <topology evidence="1">Lipid-anchor</topology>
        <topology evidence="1">GPI-anchor</topology>
    </subcellularLocation>
</comment>
<reference evidence="12 13" key="1">
    <citation type="submission" date="2015-01" db="EMBL/GenBank/DDBJ databases">
        <title>The Genome Sequence of Cladophialophora immunda CBS83496.</title>
        <authorList>
            <consortium name="The Broad Institute Genomics Platform"/>
            <person name="Cuomo C."/>
            <person name="de Hoog S."/>
            <person name="Gorbushina A."/>
            <person name="Stielow B."/>
            <person name="Teixiera M."/>
            <person name="Abouelleil A."/>
            <person name="Chapman S.B."/>
            <person name="Priest M."/>
            <person name="Young S.K."/>
            <person name="Wortman J."/>
            <person name="Nusbaum C."/>
            <person name="Birren B."/>
        </authorList>
    </citation>
    <scope>NUCLEOTIDE SEQUENCE [LARGE SCALE GENOMIC DNA]</scope>
    <source>
        <strain evidence="12 13">CBS 83496</strain>
    </source>
</reference>
<name>A0A0D2C7L4_9EURO</name>
<dbReference type="PRINTS" id="PR00792">
    <property type="entry name" value="PEPSIN"/>
</dbReference>
<dbReference type="PROSITE" id="PS51767">
    <property type="entry name" value="PEPTIDASE_A1"/>
    <property type="match status" value="1"/>
</dbReference>
<feature type="chain" id="PRO_5013266334" description="Peptidase A1 domain-containing protein" evidence="10">
    <location>
        <begin position="16"/>
        <end position="412"/>
    </location>
</feature>
<evidence type="ECO:0000256" key="8">
    <source>
        <dbReference type="PIRSR" id="PIRSR601461-2"/>
    </source>
</evidence>
<keyword evidence="4 10" id="KW-0732">Signal</keyword>
<protein>
    <recommendedName>
        <fullName evidence="11">Peptidase A1 domain-containing protein</fullName>
    </recommendedName>
</protein>
<dbReference type="GeneID" id="27346099"/>
<dbReference type="GO" id="GO:0004190">
    <property type="term" value="F:aspartic-type endopeptidase activity"/>
    <property type="evidence" value="ECO:0007669"/>
    <property type="project" value="UniProtKB-KW"/>
</dbReference>
<dbReference type="PANTHER" id="PTHR47966">
    <property type="entry name" value="BETA-SITE APP-CLEAVING ENZYME, ISOFORM A-RELATED"/>
    <property type="match status" value="1"/>
</dbReference>
<dbReference type="InterPro" id="IPR033876">
    <property type="entry name" value="SAP-like"/>
</dbReference>
<keyword evidence="8" id="KW-1015">Disulfide bond</keyword>
<keyword evidence="6 9" id="KW-0378">Hydrolase</keyword>
<dbReference type="InterPro" id="IPR021109">
    <property type="entry name" value="Peptidase_aspartic_dom_sf"/>
</dbReference>
<sequence>MYLLVFFWLLSVASALPSLQGRDAPSYVALPLTRKRSVSSAGHSRRAFSSSLSHKNLAHYTIDVNVGTPPQALSLVLDTGSSDIWAYSPDAKSSCPKCTSTYYDPTKSSTAESRDDIGIFNISYVSENSAVLGYYVGDTLKTGGVSANVILGVATEAHAGDPPGGIMGISFSANEASVFQSGIKYPGYIDSLYKQGIIAVRGYSIFLNDLTSTDTTPGTIIFGGYDKSKWTGDLVPFALVEPSPEGAIELDIGGPVMAFVVGGETYDVPNNQAYTVLLDTGTTFTYLPKSQFAVIAGALGAELYDEESGDYVVSCDYASDPGGIGFEFSGPGGDVVIPVPWPELILPDSGLPDGVCWFGLGPNPDGEGFYTLGDTFLRSTYVLFNYDTLTVGLAQASYDNSCSDCVLPLKPS</sequence>
<dbReference type="GO" id="GO:0005886">
    <property type="term" value="C:plasma membrane"/>
    <property type="evidence" value="ECO:0007669"/>
    <property type="project" value="UniProtKB-SubCell"/>
</dbReference>
<evidence type="ECO:0000256" key="5">
    <source>
        <dbReference type="ARBA" id="ARBA00022750"/>
    </source>
</evidence>
<evidence type="ECO:0000256" key="6">
    <source>
        <dbReference type="ARBA" id="ARBA00022801"/>
    </source>
</evidence>
<dbReference type="CDD" id="cd05474">
    <property type="entry name" value="SAP_like"/>
    <property type="match status" value="1"/>
</dbReference>
<dbReference type="InterPro" id="IPR001461">
    <property type="entry name" value="Aspartic_peptidase_A1"/>
</dbReference>
<dbReference type="EMBL" id="KN847043">
    <property type="protein sequence ID" value="KIW27138.1"/>
    <property type="molecule type" value="Genomic_DNA"/>
</dbReference>
<evidence type="ECO:0000256" key="7">
    <source>
        <dbReference type="PIRSR" id="PIRSR601461-1"/>
    </source>
</evidence>
<evidence type="ECO:0000259" key="11">
    <source>
        <dbReference type="PROSITE" id="PS51767"/>
    </source>
</evidence>
<dbReference type="AlphaFoldDB" id="A0A0D2C7L4"/>
<keyword evidence="13" id="KW-1185">Reference proteome</keyword>
<evidence type="ECO:0000256" key="10">
    <source>
        <dbReference type="SAM" id="SignalP"/>
    </source>
</evidence>
<dbReference type="GO" id="GO:0006508">
    <property type="term" value="P:proteolysis"/>
    <property type="evidence" value="ECO:0007669"/>
    <property type="project" value="UniProtKB-KW"/>
</dbReference>
<dbReference type="RefSeq" id="XP_016247354.1">
    <property type="nucleotide sequence ID" value="XM_016393935.1"/>
</dbReference>
<dbReference type="OrthoDB" id="771136at2759"/>
<feature type="active site" evidence="7">
    <location>
        <position position="78"/>
    </location>
</feature>
<keyword evidence="3 9" id="KW-0645">Protease</keyword>
<dbReference type="VEuPathDB" id="FungiDB:PV07_06905"/>
<gene>
    <name evidence="12" type="ORF">PV07_06905</name>
</gene>
<dbReference type="SUPFAM" id="SSF50630">
    <property type="entry name" value="Acid proteases"/>
    <property type="match status" value="1"/>
</dbReference>
<feature type="signal peptide" evidence="10">
    <location>
        <begin position="1"/>
        <end position="15"/>
    </location>
</feature>
<comment type="similarity">
    <text evidence="2 9">Belongs to the peptidase A1 family.</text>
</comment>
<dbReference type="InterPro" id="IPR001969">
    <property type="entry name" value="Aspartic_peptidase_AS"/>
</dbReference>
<dbReference type="InterPro" id="IPR033121">
    <property type="entry name" value="PEPTIDASE_A1"/>
</dbReference>
<dbReference type="Proteomes" id="UP000054466">
    <property type="component" value="Unassembled WGS sequence"/>
</dbReference>
<accession>A0A0D2C7L4</accession>
<dbReference type="PROSITE" id="PS00141">
    <property type="entry name" value="ASP_PROTEASE"/>
    <property type="match status" value="2"/>
</dbReference>
<organism evidence="12 13">
    <name type="scientific">Cladophialophora immunda</name>
    <dbReference type="NCBI Taxonomy" id="569365"/>
    <lineage>
        <taxon>Eukaryota</taxon>
        <taxon>Fungi</taxon>
        <taxon>Dikarya</taxon>
        <taxon>Ascomycota</taxon>
        <taxon>Pezizomycotina</taxon>
        <taxon>Eurotiomycetes</taxon>
        <taxon>Chaetothyriomycetidae</taxon>
        <taxon>Chaetothyriales</taxon>
        <taxon>Herpotrichiellaceae</taxon>
        <taxon>Cladophialophora</taxon>
    </lineage>
</organism>
<feature type="disulfide bond" evidence="8">
    <location>
        <begin position="315"/>
        <end position="356"/>
    </location>
</feature>
<feature type="active site" evidence="7">
    <location>
        <position position="279"/>
    </location>
</feature>
<evidence type="ECO:0000313" key="12">
    <source>
        <dbReference type="EMBL" id="KIW27138.1"/>
    </source>
</evidence>
<evidence type="ECO:0000256" key="2">
    <source>
        <dbReference type="ARBA" id="ARBA00007447"/>
    </source>
</evidence>